<gene>
    <name evidence="1" type="ORF">CS063_16825</name>
</gene>
<accession>A0AC61D900</accession>
<evidence type="ECO:0000313" key="2">
    <source>
        <dbReference type="Proteomes" id="UP000224460"/>
    </source>
</evidence>
<comment type="caution">
    <text evidence="1">The sequence shown here is derived from an EMBL/GenBank/DDBJ whole genome shotgun (WGS) entry which is preliminary data.</text>
</comment>
<proteinExistence type="predicted"/>
<name>A0AC61D900_9FIRM</name>
<dbReference type="EMBL" id="PEDL01000039">
    <property type="protein sequence ID" value="PHV69250.1"/>
    <property type="molecule type" value="Genomic_DNA"/>
</dbReference>
<reference evidence="1" key="1">
    <citation type="submission" date="2017-10" db="EMBL/GenBank/DDBJ databases">
        <title>Genome sequence of cellulolytic Lachnospiraceae bacterium XHS1971 isolated from hotspring sediment.</title>
        <authorList>
            <person name="Vasudevan G."/>
            <person name="Joshi A.J."/>
            <person name="Hivarkar S."/>
            <person name="Lanjekar V.B."/>
            <person name="Dhakephalkar P.K."/>
            <person name="Dagar S."/>
        </authorList>
    </citation>
    <scope>NUCLEOTIDE SEQUENCE</scope>
    <source>
        <strain evidence="1">XHS1971</strain>
    </source>
</reference>
<dbReference type="Proteomes" id="UP000224460">
    <property type="component" value="Unassembled WGS sequence"/>
</dbReference>
<sequence length="212" mass="24823">MAEGIRKRGEKYSFRINVKDPLTDKWKNIERSGFTTITEAKKARTKLLLLETTPSKIITKDKFVSLSQVYHEFINKYAVYNREKSTLTKYGTVYKNHLEPNWGNVKMGKITYKELSENLFSLSQTHSNTYIVSILKFMKVLWKFAHEQEYLKENIISKVTAPKPDTEETAIKIYTEQELDRFQERFSTTNLITSFLIGTYTGCRRSEVYGLL</sequence>
<keyword evidence="2" id="KW-1185">Reference proteome</keyword>
<evidence type="ECO:0000313" key="1">
    <source>
        <dbReference type="EMBL" id="PHV69250.1"/>
    </source>
</evidence>
<protein>
    <submittedName>
        <fullName evidence="1">Uncharacterized protein</fullName>
    </submittedName>
</protein>
<organism evidence="1 2">
    <name type="scientific">Sporanaerobium hydrogeniformans</name>
    <dbReference type="NCBI Taxonomy" id="3072179"/>
    <lineage>
        <taxon>Bacteria</taxon>
        <taxon>Bacillati</taxon>
        <taxon>Bacillota</taxon>
        <taxon>Clostridia</taxon>
        <taxon>Lachnospirales</taxon>
        <taxon>Lachnospiraceae</taxon>
        <taxon>Sporanaerobium</taxon>
    </lineage>
</organism>